<evidence type="ECO:0000256" key="2">
    <source>
        <dbReference type="SAM" id="MobiDB-lite"/>
    </source>
</evidence>
<feature type="compositionally biased region" description="Basic and acidic residues" evidence="2">
    <location>
        <begin position="68"/>
        <end position="91"/>
    </location>
</feature>
<dbReference type="AlphaFoldDB" id="A0AAD3XLR6"/>
<keyword evidence="1" id="KW-0479">Metal-binding</keyword>
<evidence type="ECO:0000256" key="1">
    <source>
        <dbReference type="ARBA" id="ARBA00022723"/>
    </source>
</evidence>
<sequence length="118" mass="13255">MKKSVFKLNIHDDKDKRKVLTTVCSLSGIDSVDVKGSALTVIGMVDPVQVVGKLRKKWQVEVVTVGPAKEEKKGDDKKGDAKKDNDGKKPPIEPAYPEFYHQLIPHYNFPIYGYWNGI</sequence>
<evidence type="ECO:0000313" key="3">
    <source>
        <dbReference type="EMBL" id="GMH09373.1"/>
    </source>
</evidence>
<gene>
    <name evidence="3" type="ORF">Nepgr_011214</name>
</gene>
<evidence type="ECO:0000313" key="4">
    <source>
        <dbReference type="Proteomes" id="UP001279734"/>
    </source>
</evidence>
<comment type="caution">
    <text evidence="3">The sequence shown here is derived from an EMBL/GenBank/DDBJ whole genome shotgun (WGS) entry which is preliminary data.</text>
</comment>
<protein>
    <recommendedName>
        <fullName evidence="5">HMA domain-containing protein</fullName>
    </recommendedName>
</protein>
<dbReference type="PANTHER" id="PTHR45811">
    <property type="entry name" value="COPPER TRANSPORT PROTEIN FAMILY-RELATED"/>
    <property type="match status" value="1"/>
</dbReference>
<evidence type="ECO:0008006" key="5">
    <source>
        <dbReference type="Google" id="ProtNLM"/>
    </source>
</evidence>
<proteinExistence type="predicted"/>
<accession>A0AAD3XLR6</accession>
<dbReference type="EMBL" id="BSYO01000009">
    <property type="protein sequence ID" value="GMH09373.1"/>
    <property type="molecule type" value="Genomic_DNA"/>
</dbReference>
<keyword evidence="4" id="KW-1185">Reference proteome</keyword>
<feature type="region of interest" description="Disordered" evidence="2">
    <location>
        <begin position="68"/>
        <end position="94"/>
    </location>
</feature>
<dbReference type="InterPro" id="IPR051863">
    <property type="entry name" value="HIPP"/>
</dbReference>
<dbReference type="GO" id="GO:0046872">
    <property type="term" value="F:metal ion binding"/>
    <property type="evidence" value="ECO:0007669"/>
    <property type="project" value="UniProtKB-KW"/>
</dbReference>
<dbReference type="Proteomes" id="UP001279734">
    <property type="component" value="Unassembled WGS sequence"/>
</dbReference>
<dbReference type="Gene3D" id="3.30.70.100">
    <property type="match status" value="1"/>
</dbReference>
<name>A0AAD3XLR6_NEPGR</name>
<dbReference type="PANTHER" id="PTHR45811:SF49">
    <property type="entry name" value="OS04G0667600 PROTEIN"/>
    <property type="match status" value="1"/>
</dbReference>
<organism evidence="3 4">
    <name type="scientific">Nepenthes gracilis</name>
    <name type="common">Slender pitcher plant</name>
    <dbReference type="NCBI Taxonomy" id="150966"/>
    <lineage>
        <taxon>Eukaryota</taxon>
        <taxon>Viridiplantae</taxon>
        <taxon>Streptophyta</taxon>
        <taxon>Embryophyta</taxon>
        <taxon>Tracheophyta</taxon>
        <taxon>Spermatophyta</taxon>
        <taxon>Magnoliopsida</taxon>
        <taxon>eudicotyledons</taxon>
        <taxon>Gunneridae</taxon>
        <taxon>Pentapetalae</taxon>
        <taxon>Caryophyllales</taxon>
        <taxon>Nepenthaceae</taxon>
        <taxon>Nepenthes</taxon>
    </lineage>
</organism>
<reference evidence="3" key="1">
    <citation type="submission" date="2023-05" db="EMBL/GenBank/DDBJ databases">
        <title>Nepenthes gracilis genome sequencing.</title>
        <authorList>
            <person name="Fukushima K."/>
        </authorList>
    </citation>
    <scope>NUCLEOTIDE SEQUENCE</scope>
    <source>
        <strain evidence="3">SING2019-196</strain>
    </source>
</reference>